<feature type="short sequence motif" description="HXTX 2" evidence="2">
    <location>
        <begin position="138"/>
        <end position="141"/>
    </location>
</feature>
<organism evidence="4 5">
    <name type="scientific">Haliangium ochraceum (strain DSM 14365 / JCM 11303 / SMP-2)</name>
    <dbReference type="NCBI Taxonomy" id="502025"/>
    <lineage>
        <taxon>Bacteria</taxon>
        <taxon>Pseudomonadati</taxon>
        <taxon>Myxococcota</taxon>
        <taxon>Polyangia</taxon>
        <taxon>Haliangiales</taxon>
        <taxon>Kofleriaceae</taxon>
        <taxon>Haliangium</taxon>
    </lineage>
</organism>
<dbReference type="Pfam" id="PF13563">
    <property type="entry name" value="2_5_RNA_ligase2"/>
    <property type="match status" value="1"/>
</dbReference>
<feature type="active site" description="Proton acceptor" evidence="2">
    <location>
        <position position="138"/>
    </location>
</feature>
<evidence type="ECO:0000313" key="4">
    <source>
        <dbReference type="EMBL" id="ACY18379.1"/>
    </source>
</evidence>
<gene>
    <name evidence="4" type="ordered locus">Hoch_5904</name>
</gene>
<feature type="active site" description="Proton donor" evidence="2">
    <location>
        <position position="51"/>
    </location>
</feature>
<dbReference type="RefSeq" id="WP_012830971.1">
    <property type="nucleotide sequence ID" value="NC_013440.1"/>
</dbReference>
<dbReference type="InterPro" id="IPR004175">
    <property type="entry name" value="RNA_CPDase"/>
</dbReference>
<reference evidence="4 5" key="1">
    <citation type="journal article" date="2010" name="Stand. Genomic Sci.">
        <title>Complete genome sequence of Haliangium ochraceum type strain (SMP-2).</title>
        <authorList>
            <consortium name="US DOE Joint Genome Institute (JGI-PGF)"/>
            <person name="Ivanova N."/>
            <person name="Daum C."/>
            <person name="Lang E."/>
            <person name="Abt B."/>
            <person name="Kopitz M."/>
            <person name="Saunders E."/>
            <person name="Lapidus A."/>
            <person name="Lucas S."/>
            <person name="Glavina Del Rio T."/>
            <person name="Nolan M."/>
            <person name="Tice H."/>
            <person name="Copeland A."/>
            <person name="Cheng J.F."/>
            <person name="Chen F."/>
            <person name="Bruce D."/>
            <person name="Goodwin L."/>
            <person name="Pitluck S."/>
            <person name="Mavromatis K."/>
            <person name="Pati A."/>
            <person name="Mikhailova N."/>
            <person name="Chen A."/>
            <person name="Palaniappan K."/>
            <person name="Land M."/>
            <person name="Hauser L."/>
            <person name="Chang Y.J."/>
            <person name="Jeffries C.D."/>
            <person name="Detter J.C."/>
            <person name="Brettin T."/>
            <person name="Rohde M."/>
            <person name="Goker M."/>
            <person name="Bristow J."/>
            <person name="Markowitz V."/>
            <person name="Eisen J.A."/>
            <person name="Hugenholtz P."/>
            <person name="Kyrpides N.C."/>
            <person name="Klenk H.P."/>
        </authorList>
    </citation>
    <scope>NUCLEOTIDE SEQUENCE [LARGE SCALE GENOMIC DNA]</scope>
    <source>
        <strain evidence="5">DSM 14365 / CIP 107738 / JCM 11303 / AJ 13395 / SMP-2</strain>
    </source>
</reference>
<evidence type="ECO:0000256" key="1">
    <source>
        <dbReference type="ARBA" id="ARBA00022801"/>
    </source>
</evidence>
<dbReference type="Proteomes" id="UP000001880">
    <property type="component" value="Chromosome"/>
</dbReference>
<keyword evidence="5" id="KW-1185">Reference proteome</keyword>
<dbReference type="EMBL" id="CP001804">
    <property type="protein sequence ID" value="ACY18379.1"/>
    <property type="molecule type" value="Genomic_DNA"/>
</dbReference>
<name>D0LIM3_HALO1</name>
<dbReference type="STRING" id="502025.Hoch_5904"/>
<evidence type="ECO:0000256" key="2">
    <source>
        <dbReference type="HAMAP-Rule" id="MF_01940"/>
    </source>
</evidence>
<dbReference type="PANTHER" id="PTHR35561:SF1">
    <property type="entry name" value="RNA 2',3'-CYCLIC PHOSPHODIESTERASE"/>
    <property type="match status" value="1"/>
</dbReference>
<evidence type="ECO:0000256" key="3">
    <source>
        <dbReference type="SAM" id="MobiDB-lite"/>
    </source>
</evidence>
<comment type="catalytic activity">
    <reaction evidence="2">
        <text>a 3'-end 2',3'-cyclophospho-ribonucleotide-RNA + H2O = a 3'-end 2'-phospho-ribonucleotide-RNA + H(+)</text>
        <dbReference type="Rhea" id="RHEA:11828"/>
        <dbReference type="Rhea" id="RHEA-COMP:10464"/>
        <dbReference type="Rhea" id="RHEA-COMP:17353"/>
        <dbReference type="ChEBI" id="CHEBI:15377"/>
        <dbReference type="ChEBI" id="CHEBI:15378"/>
        <dbReference type="ChEBI" id="CHEBI:83064"/>
        <dbReference type="ChEBI" id="CHEBI:173113"/>
        <dbReference type="EC" id="3.1.4.58"/>
    </reaction>
</comment>
<dbReference type="Gene3D" id="3.90.1140.10">
    <property type="entry name" value="Cyclic phosphodiesterase"/>
    <property type="match status" value="1"/>
</dbReference>
<feature type="compositionally biased region" description="Basic and acidic residues" evidence="3">
    <location>
        <begin position="224"/>
        <end position="233"/>
    </location>
</feature>
<comment type="similarity">
    <text evidence="2">Belongs to the 2H phosphoesterase superfamily. ThpR family.</text>
</comment>
<dbReference type="EC" id="3.1.4.58" evidence="2"/>
<dbReference type="NCBIfam" id="TIGR02258">
    <property type="entry name" value="2_5_ligase"/>
    <property type="match status" value="1"/>
</dbReference>
<dbReference type="eggNOG" id="COG1514">
    <property type="taxonomic scope" value="Bacteria"/>
</dbReference>
<keyword evidence="4" id="KW-0436">Ligase</keyword>
<proteinExistence type="inferred from homology"/>
<dbReference type="KEGG" id="hoh:Hoch_5904"/>
<dbReference type="GO" id="GO:0008664">
    <property type="term" value="F:RNA 2',3'-cyclic 3'-phosphodiesterase activity"/>
    <property type="evidence" value="ECO:0007669"/>
    <property type="project" value="UniProtKB-EC"/>
</dbReference>
<comment type="function">
    <text evidence="2">Hydrolyzes RNA 2',3'-cyclic phosphodiester to an RNA 2'-phosphomonoester.</text>
</comment>
<dbReference type="HAMAP" id="MF_01940">
    <property type="entry name" value="RNA_CPDase"/>
    <property type="match status" value="1"/>
</dbReference>
<dbReference type="GO" id="GO:0016874">
    <property type="term" value="F:ligase activity"/>
    <property type="evidence" value="ECO:0007669"/>
    <property type="project" value="UniProtKB-KW"/>
</dbReference>
<accession>D0LIM3</accession>
<dbReference type="InterPro" id="IPR009097">
    <property type="entry name" value="Cyclic_Pdiesterase"/>
</dbReference>
<protein>
    <recommendedName>
        <fullName evidence="2">RNA 2',3'-cyclic phosphodiesterase</fullName>
        <shortName evidence="2">RNA 2',3'-CPDase</shortName>
        <ecNumber evidence="2">3.1.4.58</ecNumber>
    </recommendedName>
</protein>
<dbReference type="GO" id="GO:0004113">
    <property type="term" value="F:2',3'-cyclic-nucleotide 3'-phosphodiesterase activity"/>
    <property type="evidence" value="ECO:0007669"/>
    <property type="project" value="InterPro"/>
</dbReference>
<evidence type="ECO:0000313" key="5">
    <source>
        <dbReference type="Proteomes" id="UP000001880"/>
    </source>
</evidence>
<dbReference type="SUPFAM" id="SSF55144">
    <property type="entry name" value="LigT-like"/>
    <property type="match status" value="1"/>
</dbReference>
<dbReference type="PANTHER" id="PTHR35561">
    <property type="entry name" value="RNA 2',3'-CYCLIC PHOSPHODIESTERASE"/>
    <property type="match status" value="1"/>
</dbReference>
<dbReference type="OrthoDB" id="9793819at2"/>
<dbReference type="AlphaFoldDB" id="D0LIM3"/>
<feature type="short sequence motif" description="HXTX 1" evidence="2">
    <location>
        <begin position="51"/>
        <end position="54"/>
    </location>
</feature>
<sequence>MIEGSGRVRLFLGVQLGVEAVRDAAAVAEALRRRASESELAVRWLAPANYHLTLKFLGWTPPEAVTALRDALAAPIAEVGRFDLIGRGLGAFPEPAQARVLWAGIDDATGGLAELARVLDDACHRLGFAREARAYHPHLTLGRLKTPSDLAALLGEAAGAGAEGVSAQVFRKTPVTAVTLFESVLKSDGSEYLLRAQFRLAKQRRTPQRHTGSVEPPATTRVGTEGKAERDRTQTPPRADADTSDVAAAGGSGSPDSEAASRAGEMPRAPDPTSPTNQEQTPPPTTAPDASVDGGTSA</sequence>
<dbReference type="HOGENOM" id="CLU_081251_0_1_7"/>
<feature type="region of interest" description="Disordered" evidence="3">
    <location>
        <begin position="203"/>
        <end position="298"/>
    </location>
</feature>
<keyword evidence="1 2" id="KW-0378">Hydrolase</keyword>